<dbReference type="InterPro" id="IPR013255">
    <property type="entry name" value="Spc25_C"/>
</dbReference>
<evidence type="ECO:0000256" key="9">
    <source>
        <dbReference type="RuleBase" id="RU367150"/>
    </source>
</evidence>
<proteinExistence type="inferred from homology"/>
<feature type="compositionally biased region" description="Polar residues" evidence="10">
    <location>
        <begin position="320"/>
        <end position="336"/>
    </location>
</feature>
<evidence type="ECO:0000256" key="7">
    <source>
        <dbReference type="ARBA" id="ARBA00023306"/>
    </source>
</evidence>
<evidence type="ECO:0000259" key="11">
    <source>
        <dbReference type="Pfam" id="PF08234"/>
    </source>
</evidence>
<evidence type="ECO:0000256" key="8">
    <source>
        <dbReference type="ARBA" id="ARBA00023328"/>
    </source>
</evidence>
<dbReference type="GO" id="GO:0007059">
    <property type="term" value="P:chromosome segregation"/>
    <property type="evidence" value="ECO:0007669"/>
    <property type="project" value="InterPro"/>
</dbReference>
<protein>
    <recommendedName>
        <fullName evidence="9">Kinetochore protein SPC25</fullName>
    </recommendedName>
</protein>
<dbReference type="Proteomes" id="UP000652761">
    <property type="component" value="Unassembled WGS sequence"/>
</dbReference>
<keyword evidence="9" id="KW-0995">Kinetochore</keyword>
<evidence type="ECO:0000256" key="2">
    <source>
        <dbReference type="ARBA" id="ARBA00006379"/>
    </source>
</evidence>
<dbReference type="Pfam" id="PF08234">
    <property type="entry name" value="Spindle_Spc25"/>
    <property type="match status" value="1"/>
</dbReference>
<reference evidence="12" key="1">
    <citation type="submission" date="2017-07" db="EMBL/GenBank/DDBJ databases">
        <title>Taro Niue Genome Assembly and Annotation.</title>
        <authorList>
            <person name="Atibalentja N."/>
            <person name="Keating K."/>
            <person name="Fields C.J."/>
        </authorList>
    </citation>
    <scope>NUCLEOTIDE SEQUENCE</scope>
    <source>
        <strain evidence="12">Niue_2</strain>
        <tissue evidence="12">Leaf</tissue>
    </source>
</reference>
<gene>
    <name evidence="12" type="ORF">Taro_004920</name>
</gene>
<keyword evidence="7 9" id="KW-0131">Cell cycle</keyword>
<dbReference type="InterPro" id="IPR045143">
    <property type="entry name" value="Spc25"/>
</dbReference>
<name>A0A843TT37_COLES</name>
<dbReference type="AlphaFoldDB" id="A0A843TT37"/>
<comment type="subcellular location">
    <subcellularLocation>
        <location evidence="1">Chromosome</location>
        <location evidence="1">Centromere</location>
    </subcellularLocation>
    <subcellularLocation>
        <location evidence="9">Nucleus</location>
    </subcellularLocation>
    <subcellularLocation>
        <location evidence="9">Chromosome</location>
        <location evidence="9">Centromere</location>
        <location evidence="9">Kinetochore</location>
    </subcellularLocation>
</comment>
<dbReference type="OrthoDB" id="6353017at2759"/>
<keyword evidence="8 9" id="KW-0137">Centromere</keyword>
<evidence type="ECO:0000256" key="5">
    <source>
        <dbReference type="ARBA" id="ARBA00022776"/>
    </source>
</evidence>
<keyword evidence="9" id="KW-0539">Nucleus</keyword>
<dbReference type="GO" id="GO:0005634">
    <property type="term" value="C:nucleus"/>
    <property type="evidence" value="ECO:0007669"/>
    <property type="project" value="UniProtKB-SubCell"/>
</dbReference>
<dbReference type="PANTHER" id="PTHR14281">
    <property type="entry name" value="KINETOCHORE PROTEIN SPC25-RELATED"/>
    <property type="match status" value="1"/>
</dbReference>
<evidence type="ECO:0000256" key="10">
    <source>
        <dbReference type="SAM" id="MobiDB-lite"/>
    </source>
</evidence>
<dbReference type="GO" id="GO:0051301">
    <property type="term" value="P:cell division"/>
    <property type="evidence" value="ECO:0007669"/>
    <property type="project" value="UniProtKB-UniRule"/>
</dbReference>
<feature type="compositionally biased region" description="Basic and acidic residues" evidence="10">
    <location>
        <begin position="310"/>
        <end position="319"/>
    </location>
</feature>
<evidence type="ECO:0000256" key="6">
    <source>
        <dbReference type="ARBA" id="ARBA00023054"/>
    </source>
</evidence>
<keyword evidence="5 9" id="KW-0498">Mitosis</keyword>
<dbReference type="EMBL" id="NMUH01000136">
    <property type="protein sequence ID" value="MQL72610.1"/>
    <property type="molecule type" value="Genomic_DNA"/>
</dbReference>
<accession>A0A843TT37</accession>
<feature type="region of interest" description="Disordered" evidence="10">
    <location>
        <begin position="280"/>
        <end position="348"/>
    </location>
</feature>
<evidence type="ECO:0000313" key="12">
    <source>
        <dbReference type="EMBL" id="MQL72610.1"/>
    </source>
</evidence>
<keyword evidence="6" id="KW-0175">Coiled coil</keyword>
<keyword evidence="3 9" id="KW-0158">Chromosome</keyword>
<sequence length="348" mass="38938">MSKALRPFPHLSLSSSFSLSLSISLWESGTMQKKMERQPIYRKIVDLRLVCEREIRAERQKASEAAGIFRRSLSSIRARAEENVADGEKLANVKAYLRKLEDDLRETLIVKNCNEAKRHAIVQSLSSAKVSTEELKKVVQEQRAKKDEYEAIVSSGLETLNQNNQGTVDREGTRDAILWYSKVLGFRTEGGEGVKFIFDKIDLESPNNEYSFTVRLDGDTYTLLQCEPYVKDVKELLKELNQTNGLFKFARTMRAKFQAAALNGMLPSSTSVYPELSTISISSPPPASSASGRDSLSGWNDPEVLPAEENPPKELDHGHYSSSRRGASQTSKQSALRRSPRFKGQAIA</sequence>
<evidence type="ECO:0000313" key="13">
    <source>
        <dbReference type="Proteomes" id="UP000652761"/>
    </source>
</evidence>
<organism evidence="12 13">
    <name type="scientific">Colocasia esculenta</name>
    <name type="common">Wild taro</name>
    <name type="synonym">Arum esculentum</name>
    <dbReference type="NCBI Taxonomy" id="4460"/>
    <lineage>
        <taxon>Eukaryota</taxon>
        <taxon>Viridiplantae</taxon>
        <taxon>Streptophyta</taxon>
        <taxon>Embryophyta</taxon>
        <taxon>Tracheophyta</taxon>
        <taxon>Spermatophyta</taxon>
        <taxon>Magnoliopsida</taxon>
        <taxon>Liliopsida</taxon>
        <taxon>Araceae</taxon>
        <taxon>Aroideae</taxon>
        <taxon>Colocasieae</taxon>
        <taxon>Colocasia</taxon>
    </lineage>
</organism>
<keyword evidence="13" id="KW-1185">Reference proteome</keyword>
<evidence type="ECO:0000256" key="3">
    <source>
        <dbReference type="ARBA" id="ARBA00022454"/>
    </source>
</evidence>
<dbReference type="GO" id="GO:0031262">
    <property type="term" value="C:Ndc80 complex"/>
    <property type="evidence" value="ECO:0007669"/>
    <property type="project" value="InterPro"/>
</dbReference>
<dbReference type="CDD" id="cd23784">
    <property type="entry name" value="RWD_Spc25"/>
    <property type="match status" value="1"/>
</dbReference>
<dbReference type="FunFam" id="3.30.457.50:FF:000001">
    <property type="entry name" value="Probable kinetochore protein spc25"/>
    <property type="match status" value="1"/>
</dbReference>
<keyword evidence="4 9" id="KW-0132">Cell division</keyword>
<comment type="function">
    <text evidence="9">Acts as a component of the essential kinetochore-associated NDC80 complex, which is required for chromosome segregation and spindle checkpoint activity.</text>
</comment>
<dbReference type="Gene3D" id="3.30.457.50">
    <property type="entry name" value="Chromosome segregation protein Spc25"/>
    <property type="match status" value="1"/>
</dbReference>
<comment type="caution">
    <text evidence="12">The sequence shown here is derived from an EMBL/GenBank/DDBJ whole genome shotgun (WGS) entry which is preliminary data.</text>
</comment>
<feature type="domain" description="Chromosome segregation protein Spc25 C-terminal" evidence="11">
    <location>
        <begin position="190"/>
        <end position="258"/>
    </location>
</feature>
<comment type="subunit">
    <text evidence="9">Component of the NDC80 complex.</text>
</comment>
<comment type="similarity">
    <text evidence="2 9">Belongs to the SPC25 family.</text>
</comment>
<dbReference type="PANTHER" id="PTHR14281:SF0">
    <property type="entry name" value="KINETOCHORE PROTEIN SPC25"/>
    <property type="match status" value="1"/>
</dbReference>
<evidence type="ECO:0000256" key="1">
    <source>
        <dbReference type="ARBA" id="ARBA00004584"/>
    </source>
</evidence>
<evidence type="ECO:0000256" key="4">
    <source>
        <dbReference type="ARBA" id="ARBA00022618"/>
    </source>
</evidence>